<sequence length="238" mass="26862">MSKFINVVVPSELSLENYTLIIPSVSVGNVGQLTVDLLLASLKMEKVAIIWHPAIVPCVGNNPINDDKNEICTACELFINKEQKLAAIQIRSTIEFNLALDFLKRLKLEILQWQLKNVIILASTFAYEMHNIGHSPYIYLTNETSSSELLSELKQLEADETGKYLVYGSGYATKLFEVLSDQVRCTMFVKYTSEGDNRPDAMQMLSLISKYLNIKIDNVIIPVSWKYVFGNPPSVDIY</sequence>
<dbReference type="OrthoDB" id="10260712at2759"/>
<dbReference type="KEGG" id="apln:108737475"/>
<name>A0A1W4X0B9_AGRPL</name>
<evidence type="ECO:0000256" key="3">
    <source>
        <dbReference type="ARBA" id="ARBA00025745"/>
    </source>
</evidence>
<keyword evidence="5" id="KW-1185">Reference proteome</keyword>
<protein>
    <recommendedName>
        <fullName evidence="1 4">Proteasome assembly chaperone 2</fullName>
    </recommendedName>
</protein>
<evidence type="ECO:0000256" key="1">
    <source>
        <dbReference type="ARBA" id="ARBA00019186"/>
    </source>
</evidence>
<proteinExistence type="inferred from homology"/>
<dbReference type="PANTHER" id="PTHR12970:SF1">
    <property type="entry name" value="PROTEASOME ASSEMBLY CHAPERONE 2"/>
    <property type="match status" value="1"/>
</dbReference>
<dbReference type="InParanoid" id="A0A1W4X0B9"/>
<dbReference type="PANTHER" id="PTHR12970">
    <property type="entry name" value="PROTEASOME ASSEMBLY CHAPERONE 2"/>
    <property type="match status" value="1"/>
</dbReference>
<evidence type="ECO:0000256" key="2">
    <source>
        <dbReference type="ARBA" id="ARBA00023186"/>
    </source>
</evidence>
<organism evidence="5 6">
    <name type="scientific">Agrilus planipennis</name>
    <name type="common">Emerald ash borer</name>
    <name type="synonym">Agrilus marcopoli</name>
    <dbReference type="NCBI Taxonomy" id="224129"/>
    <lineage>
        <taxon>Eukaryota</taxon>
        <taxon>Metazoa</taxon>
        <taxon>Ecdysozoa</taxon>
        <taxon>Arthropoda</taxon>
        <taxon>Hexapoda</taxon>
        <taxon>Insecta</taxon>
        <taxon>Pterygota</taxon>
        <taxon>Neoptera</taxon>
        <taxon>Endopterygota</taxon>
        <taxon>Coleoptera</taxon>
        <taxon>Polyphaga</taxon>
        <taxon>Elateriformia</taxon>
        <taxon>Buprestoidea</taxon>
        <taxon>Buprestidae</taxon>
        <taxon>Agrilinae</taxon>
        <taxon>Agrilus</taxon>
    </lineage>
</organism>
<dbReference type="GeneID" id="108737475"/>
<evidence type="ECO:0000256" key="4">
    <source>
        <dbReference type="PIRNR" id="PIRNR010044"/>
    </source>
</evidence>
<gene>
    <name evidence="6" type="primary">LOC108737475</name>
</gene>
<evidence type="ECO:0000313" key="5">
    <source>
        <dbReference type="Proteomes" id="UP000192223"/>
    </source>
</evidence>
<dbReference type="STRING" id="224129.A0A1W4X0B9"/>
<dbReference type="PIRSF" id="PIRSF010044">
    <property type="entry name" value="UCP010044"/>
    <property type="match status" value="1"/>
</dbReference>
<dbReference type="Proteomes" id="UP000192223">
    <property type="component" value="Unplaced"/>
</dbReference>
<keyword evidence="2 4" id="KW-0143">Chaperone</keyword>
<dbReference type="AlphaFoldDB" id="A0A1W4X0B9"/>
<comment type="subunit">
    <text evidence="4">Forms a heterodimer with PSMG1.</text>
</comment>
<dbReference type="FunCoup" id="A0A1W4X0B9">
    <property type="interactions" value="1662"/>
</dbReference>
<dbReference type="InterPro" id="IPR019151">
    <property type="entry name" value="Proteasome_assmbl_chaperone_2"/>
</dbReference>
<dbReference type="Pfam" id="PF09754">
    <property type="entry name" value="PAC2"/>
    <property type="match status" value="1"/>
</dbReference>
<dbReference type="GO" id="GO:0005829">
    <property type="term" value="C:cytosol"/>
    <property type="evidence" value="ECO:0007669"/>
    <property type="project" value="TreeGrafter"/>
</dbReference>
<evidence type="ECO:0000313" key="6">
    <source>
        <dbReference type="RefSeq" id="XP_018325838.1"/>
    </source>
</evidence>
<reference evidence="6" key="1">
    <citation type="submission" date="2025-08" db="UniProtKB">
        <authorList>
            <consortium name="RefSeq"/>
        </authorList>
    </citation>
    <scope>IDENTIFICATION</scope>
    <source>
        <tissue evidence="6">Entire body</tissue>
    </source>
</reference>
<dbReference type="InterPro" id="IPR016562">
    <property type="entry name" value="Proteasome_assmbl_chp_2_euk"/>
</dbReference>
<comment type="similarity">
    <text evidence="3 4">Belongs to the PSMG2 family.</text>
</comment>
<dbReference type="Gene3D" id="3.40.50.10900">
    <property type="entry name" value="PAC-like subunit"/>
    <property type="match status" value="1"/>
</dbReference>
<dbReference type="InterPro" id="IPR038389">
    <property type="entry name" value="PSMG2_sf"/>
</dbReference>
<accession>A0A1W4X0B9</accession>
<dbReference type="GO" id="GO:0043248">
    <property type="term" value="P:proteasome assembly"/>
    <property type="evidence" value="ECO:0007669"/>
    <property type="project" value="TreeGrafter"/>
</dbReference>
<comment type="function">
    <text evidence="4">Chaperone protein which promotes assembly of the 20S proteasome as part of a heterodimer with PSMG1.</text>
</comment>
<dbReference type="RefSeq" id="XP_018325838.1">
    <property type="nucleotide sequence ID" value="XM_018470336.2"/>
</dbReference>
<dbReference type="GO" id="GO:0005634">
    <property type="term" value="C:nucleus"/>
    <property type="evidence" value="ECO:0007669"/>
    <property type="project" value="TreeGrafter"/>
</dbReference>
<keyword evidence="6" id="KW-0647">Proteasome</keyword>
<dbReference type="GO" id="GO:0000502">
    <property type="term" value="C:proteasome complex"/>
    <property type="evidence" value="ECO:0007669"/>
    <property type="project" value="UniProtKB-KW"/>
</dbReference>